<dbReference type="EMBL" id="QJKJ01005582">
    <property type="protein sequence ID" value="RDX89761.1"/>
    <property type="molecule type" value="Genomic_DNA"/>
</dbReference>
<keyword evidence="2" id="KW-1185">Reference proteome</keyword>
<accession>A0A371GGV2</accession>
<protein>
    <submittedName>
        <fullName evidence="1">Uncharacterized protein</fullName>
    </submittedName>
</protein>
<feature type="non-terminal residue" evidence="1">
    <location>
        <position position="1"/>
    </location>
</feature>
<name>A0A371GGV2_MUCPR</name>
<reference evidence="1" key="1">
    <citation type="submission" date="2018-05" db="EMBL/GenBank/DDBJ databases">
        <title>Draft genome of Mucuna pruriens seed.</title>
        <authorList>
            <person name="Nnadi N.E."/>
            <person name="Vos R."/>
            <person name="Hasami M.H."/>
            <person name="Devisetty U.K."/>
            <person name="Aguiy J.C."/>
        </authorList>
    </citation>
    <scope>NUCLEOTIDE SEQUENCE [LARGE SCALE GENOMIC DNA]</scope>
    <source>
        <strain evidence="1">JCA_2017</strain>
    </source>
</reference>
<gene>
    <name evidence="1" type="ORF">CR513_28476</name>
</gene>
<dbReference type="AlphaFoldDB" id="A0A371GGV2"/>
<sequence length="99" mass="11198">MNLLSQIHRNLDNLAVDRTQPFELHINASLGPLKNKILNGTDKNTYPSFTILFHFPDLDYCLLFFDFFPNLMFAENEIKGLANARGAPPPSIHGNALKK</sequence>
<evidence type="ECO:0000313" key="1">
    <source>
        <dbReference type="EMBL" id="RDX89761.1"/>
    </source>
</evidence>
<proteinExistence type="predicted"/>
<organism evidence="1 2">
    <name type="scientific">Mucuna pruriens</name>
    <name type="common">Velvet bean</name>
    <name type="synonym">Dolichos pruriens</name>
    <dbReference type="NCBI Taxonomy" id="157652"/>
    <lineage>
        <taxon>Eukaryota</taxon>
        <taxon>Viridiplantae</taxon>
        <taxon>Streptophyta</taxon>
        <taxon>Embryophyta</taxon>
        <taxon>Tracheophyta</taxon>
        <taxon>Spermatophyta</taxon>
        <taxon>Magnoliopsida</taxon>
        <taxon>eudicotyledons</taxon>
        <taxon>Gunneridae</taxon>
        <taxon>Pentapetalae</taxon>
        <taxon>rosids</taxon>
        <taxon>fabids</taxon>
        <taxon>Fabales</taxon>
        <taxon>Fabaceae</taxon>
        <taxon>Papilionoideae</taxon>
        <taxon>50 kb inversion clade</taxon>
        <taxon>NPAAA clade</taxon>
        <taxon>indigoferoid/millettioid clade</taxon>
        <taxon>Phaseoleae</taxon>
        <taxon>Mucuna</taxon>
    </lineage>
</organism>
<evidence type="ECO:0000313" key="2">
    <source>
        <dbReference type="Proteomes" id="UP000257109"/>
    </source>
</evidence>
<dbReference type="Proteomes" id="UP000257109">
    <property type="component" value="Unassembled WGS sequence"/>
</dbReference>
<comment type="caution">
    <text evidence="1">The sequence shown here is derived from an EMBL/GenBank/DDBJ whole genome shotgun (WGS) entry which is preliminary data.</text>
</comment>